<dbReference type="Proteomes" id="UP000023152">
    <property type="component" value="Unassembled WGS sequence"/>
</dbReference>
<name>X6NBV8_RETFI</name>
<protein>
    <submittedName>
        <fullName evidence="2">SAP DNA-binding domain-containing protein</fullName>
    </submittedName>
</protein>
<dbReference type="AlphaFoldDB" id="X6NBV8"/>
<comment type="caution">
    <text evidence="2">The sequence shown here is derived from an EMBL/GenBank/DDBJ whole genome shotgun (WGS) entry which is preliminary data.</text>
</comment>
<dbReference type="InterPro" id="IPR038765">
    <property type="entry name" value="Papain-like_cys_pep_sf"/>
</dbReference>
<dbReference type="OrthoDB" id="10263353at2759"/>
<dbReference type="GO" id="GO:0016579">
    <property type="term" value="P:protein deubiquitination"/>
    <property type="evidence" value="ECO:0007669"/>
    <property type="project" value="InterPro"/>
</dbReference>
<evidence type="ECO:0000259" key="1">
    <source>
        <dbReference type="PROSITE" id="PS50235"/>
    </source>
</evidence>
<dbReference type="GO" id="GO:0004843">
    <property type="term" value="F:cysteine-type deubiquitinase activity"/>
    <property type="evidence" value="ECO:0007669"/>
    <property type="project" value="InterPro"/>
</dbReference>
<dbReference type="EMBL" id="ASPP01009712">
    <property type="protein sequence ID" value="ETO23780.1"/>
    <property type="molecule type" value="Genomic_DNA"/>
</dbReference>
<gene>
    <name evidence="2" type="ORF">RFI_13396</name>
</gene>
<keyword evidence="2" id="KW-0238">DNA-binding</keyword>
<feature type="domain" description="USP" evidence="1">
    <location>
        <begin position="1"/>
        <end position="358"/>
    </location>
</feature>
<dbReference type="InterPro" id="IPR001394">
    <property type="entry name" value="Peptidase_C19_UCH"/>
</dbReference>
<dbReference type="Pfam" id="PF00443">
    <property type="entry name" value="UCH"/>
    <property type="match status" value="1"/>
</dbReference>
<dbReference type="InterPro" id="IPR028889">
    <property type="entry name" value="USP"/>
</dbReference>
<reference evidence="2 3" key="1">
    <citation type="journal article" date="2013" name="Curr. Biol.">
        <title>The Genome of the Foraminiferan Reticulomyxa filosa.</title>
        <authorList>
            <person name="Glockner G."/>
            <person name="Hulsmann N."/>
            <person name="Schleicher M."/>
            <person name="Noegel A.A."/>
            <person name="Eichinger L."/>
            <person name="Gallinger C."/>
            <person name="Pawlowski J."/>
            <person name="Sierra R."/>
            <person name="Euteneuer U."/>
            <person name="Pillet L."/>
            <person name="Moustafa A."/>
            <person name="Platzer M."/>
            <person name="Groth M."/>
            <person name="Szafranski K."/>
            <person name="Schliwa M."/>
        </authorList>
    </citation>
    <scope>NUCLEOTIDE SEQUENCE [LARGE SCALE GENOMIC DNA]</scope>
</reference>
<dbReference type="PROSITE" id="PS50235">
    <property type="entry name" value="USP_3"/>
    <property type="match status" value="1"/>
</dbReference>
<evidence type="ECO:0000313" key="2">
    <source>
        <dbReference type="EMBL" id="ETO23780.1"/>
    </source>
</evidence>
<accession>X6NBV8</accession>
<dbReference type="PANTHER" id="PTHR21646:SF16">
    <property type="entry name" value="U4_U6.U5 TRI-SNRNP-ASSOCIATED PROTEIN 2"/>
    <property type="match status" value="1"/>
</dbReference>
<keyword evidence="3" id="KW-1185">Reference proteome</keyword>
<dbReference type="GO" id="GO:0003677">
    <property type="term" value="F:DNA binding"/>
    <property type="evidence" value="ECO:0007669"/>
    <property type="project" value="UniProtKB-KW"/>
</dbReference>
<dbReference type="InterPro" id="IPR050185">
    <property type="entry name" value="Ub_carboxyl-term_hydrolase"/>
</dbReference>
<evidence type="ECO:0000313" key="3">
    <source>
        <dbReference type="Proteomes" id="UP000023152"/>
    </source>
</evidence>
<dbReference type="SUPFAM" id="SSF54001">
    <property type="entry name" value="Cysteine proteinases"/>
    <property type="match status" value="1"/>
</dbReference>
<organism evidence="2 3">
    <name type="scientific">Reticulomyxa filosa</name>
    <dbReference type="NCBI Taxonomy" id="46433"/>
    <lineage>
        <taxon>Eukaryota</taxon>
        <taxon>Sar</taxon>
        <taxon>Rhizaria</taxon>
        <taxon>Retaria</taxon>
        <taxon>Foraminifera</taxon>
        <taxon>Monothalamids</taxon>
        <taxon>Reticulomyxidae</taxon>
        <taxon>Reticulomyxa</taxon>
    </lineage>
</organism>
<dbReference type="Gene3D" id="3.90.70.10">
    <property type="entry name" value="Cysteine proteinases"/>
    <property type="match status" value="1"/>
</dbReference>
<dbReference type="PANTHER" id="PTHR21646">
    <property type="entry name" value="UBIQUITIN CARBOXYL-TERMINAL HYDROLASE"/>
    <property type="match status" value="1"/>
</dbReference>
<proteinExistence type="predicted"/>
<sequence length="430" mass="50381">MNNLSNTDWLNVVFQSLMRLKPIRNFFIDENNYQACTSVLVRRFGELVRKYFNAKNFKGQVSPHELLQAISKQSNKKFQIGNRADPLAFLAWFLDSLHRDLGGNKSKKGSIISKTFQGVVGIETYTPLTEDSSNSNNKTKNTSNEKYSISYEKKPFFYILLDLPPMPLFKDGQQEKFIPQIPLTELLNKFNNETEELLPSGGKKKYRIVKLPPYLIIAFRRFQENNFFVEKNATIVNFNNHLCVKQYLFPVDCDKAELSKLSPQRLKQKLRRLGGNTSGLITKEELIEEIIERFPHRRKWKTKYDLVANVCHDGEYDSGSNRVFIYHQNNRNWYELFLSQYSLKHTLYDVFLFKQVRNARFARTRKNAPTCSKRKKYLSFSFAAINSGYSRLFPLSLMTLFFALLQFFNDDFCSKFPEIVQNCCKNINIF</sequence>